<organism evidence="1 2">
    <name type="scientific">Meripilus lineatus</name>
    <dbReference type="NCBI Taxonomy" id="2056292"/>
    <lineage>
        <taxon>Eukaryota</taxon>
        <taxon>Fungi</taxon>
        <taxon>Dikarya</taxon>
        <taxon>Basidiomycota</taxon>
        <taxon>Agaricomycotina</taxon>
        <taxon>Agaricomycetes</taxon>
        <taxon>Polyporales</taxon>
        <taxon>Meripilaceae</taxon>
        <taxon>Meripilus</taxon>
    </lineage>
</organism>
<evidence type="ECO:0000313" key="2">
    <source>
        <dbReference type="Proteomes" id="UP001212997"/>
    </source>
</evidence>
<dbReference type="EMBL" id="JANAWD010000081">
    <property type="protein sequence ID" value="KAJ3487831.1"/>
    <property type="molecule type" value="Genomic_DNA"/>
</dbReference>
<dbReference type="Proteomes" id="UP001212997">
    <property type="component" value="Unassembled WGS sequence"/>
</dbReference>
<keyword evidence="2" id="KW-1185">Reference proteome</keyword>
<dbReference type="AlphaFoldDB" id="A0AAD5VCH8"/>
<protein>
    <submittedName>
        <fullName evidence="1">Uncharacterized protein</fullName>
    </submittedName>
</protein>
<gene>
    <name evidence="1" type="ORF">NLI96_g3259</name>
</gene>
<evidence type="ECO:0000313" key="1">
    <source>
        <dbReference type="EMBL" id="KAJ3487831.1"/>
    </source>
</evidence>
<comment type="caution">
    <text evidence="1">The sequence shown here is derived from an EMBL/GenBank/DDBJ whole genome shotgun (WGS) entry which is preliminary data.</text>
</comment>
<accession>A0AAD5VCH8</accession>
<name>A0AAD5VCH8_9APHY</name>
<proteinExistence type="predicted"/>
<reference evidence="1" key="1">
    <citation type="submission" date="2022-07" db="EMBL/GenBank/DDBJ databases">
        <title>Genome Sequence of Physisporinus lineatus.</title>
        <authorList>
            <person name="Buettner E."/>
        </authorList>
    </citation>
    <scope>NUCLEOTIDE SEQUENCE</scope>
    <source>
        <strain evidence="1">VT162</strain>
    </source>
</reference>
<sequence length="372" mass="42584">MASQEAHDPPPFDMESLADQLRDLGYEERSAICIEKFKQHPKKIALFLKAAHLGIPSPARAFFCQVFEKILEDEEVPDSTFREVCTNGLLDVLIDIALDARIYMWNKPTSSFYYPWLGLPKTRKLWPLLWINRQLFENNKENLVICSLSGERYSPAAFRDLVVSCIWHMLMVHSRFTTKPEIPTWAGGVDEIFLYSWQYTSPTSKMHTDVIAILAIYLPMRSTEEAKRIITKVVVDEKIARGILYPIYYRLEQCYTTSARILSDSLICLQYILYFSPILRNVAAKDARFFRTVTSACQYSICSTEDSNHRMACLQEGFLAILTVIKHAPLALKELGRTFFLKDLDSAAKLARMGSKILPTLPGLKCDELQGK</sequence>